<sequence length="428" mass="43441">MDENHGNPAGSQPQDPSATPEQSDGGAEGRWLNKGILGVGSASFFSDAGHELVTSLLPSFLTSTLHAGPAALGAIEGVSDALVGLSKLAGGPLSNEPSRRAKVASGGYLLTAVATALIGITTMVWQVAGLRALAWAARGIRSPARDTLLVSITPRAAYGRAAGIERAGDNAGAIVGPLLAGLLVGLVGVRHAILFSFIPSIFAAVAITIAARQARQVLATPTGRTTLTFNFGELRRSGAARALIPVSFFEFGNLATTLLILRATELLTGEGRNLAAAAALAIFLYAAHNAAATIASLLGGQLIDRTGPRVVFAAGAGVYVAAYLLFAFSPHSWGPVLAAFLLAGIGIGFAETAESTTVALSLPDRIRGNGFGILGLVQSAGDLGATVTAGILWALFSPAVAFSYAAVWMLASLIASGALRPTAPVETA</sequence>
<evidence type="ECO:0000256" key="4">
    <source>
        <dbReference type="ARBA" id="ARBA00023136"/>
    </source>
</evidence>
<keyword evidence="2 6" id="KW-0812">Transmembrane</keyword>
<keyword evidence="9" id="KW-1185">Reference proteome</keyword>
<gene>
    <name evidence="8" type="ORF">CVV68_19780</name>
</gene>
<dbReference type="InterPro" id="IPR036259">
    <property type="entry name" value="MFS_trans_sf"/>
</dbReference>
<dbReference type="GO" id="GO:0022857">
    <property type="term" value="F:transmembrane transporter activity"/>
    <property type="evidence" value="ECO:0007669"/>
    <property type="project" value="InterPro"/>
</dbReference>
<accession>A0A2V5L3K3</accession>
<dbReference type="SUPFAM" id="SSF103473">
    <property type="entry name" value="MFS general substrate transporter"/>
    <property type="match status" value="1"/>
</dbReference>
<feature type="transmembrane region" description="Helical" evidence="6">
    <location>
        <begin position="310"/>
        <end position="326"/>
    </location>
</feature>
<reference evidence="8 9" key="1">
    <citation type="submission" date="2018-05" db="EMBL/GenBank/DDBJ databases">
        <title>Genetic diversity of glacier-inhabiting Cryobacterium bacteria in China and description of Cryobacterium mengkeensis sp. nov. and Arthrobacter glacialis sp. nov.</title>
        <authorList>
            <person name="Liu Q."/>
            <person name="Xin Y.-H."/>
        </authorList>
    </citation>
    <scope>NUCLEOTIDE SEQUENCE [LARGE SCALE GENOMIC DNA]</scope>
    <source>
        <strain evidence="8 9">LI2</strain>
    </source>
</reference>
<feature type="transmembrane region" description="Helical" evidence="6">
    <location>
        <begin position="332"/>
        <end position="350"/>
    </location>
</feature>
<protein>
    <submittedName>
        <fullName evidence="8">MFS transporter</fullName>
    </submittedName>
</protein>
<feature type="compositionally biased region" description="Polar residues" evidence="5">
    <location>
        <begin position="9"/>
        <end position="22"/>
    </location>
</feature>
<feature type="transmembrane region" description="Helical" evidence="6">
    <location>
        <begin position="401"/>
        <end position="419"/>
    </location>
</feature>
<dbReference type="InterPro" id="IPR011701">
    <property type="entry name" value="MFS"/>
</dbReference>
<dbReference type="CDD" id="cd17370">
    <property type="entry name" value="MFS_MJ1317_like"/>
    <property type="match status" value="1"/>
</dbReference>
<keyword evidence="4 6" id="KW-0472">Membrane</keyword>
<feature type="transmembrane region" description="Helical" evidence="6">
    <location>
        <begin position="371"/>
        <end position="395"/>
    </location>
</feature>
<feature type="region of interest" description="Disordered" evidence="5">
    <location>
        <begin position="1"/>
        <end position="30"/>
    </location>
</feature>
<dbReference type="EMBL" id="QJVD01000031">
    <property type="protein sequence ID" value="PYI65072.1"/>
    <property type="molecule type" value="Genomic_DNA"/>
</dbReference>
<feature type="transmembrane region" description="Helical" evidence="6">
    <location>
        <begin position="274"/>
        <end position="298"/>
    </location>
</feature>
<dbReference type="GO" id="GO:0005886">
    <property type="term" value="C:plasma membrane"/>
    <property type="evidence" value="ECO:0007669"/>
    <property type="project" value="UniProtKB-SubCell"/>
</dbReference>
<feature type="transmembrane region" description="Helical" evidence="6">
    <location>
        <begin position="108"/>
        <end position="128"/>
    </location>
</feature>
<evidence type="ECO:0000256" key="3">
    <source>
        <dbReference type="ARBA" id="ARBA00022989"/>
    </source>
</evidence>
<dbReference type="RefSeq" id="WP_110502720.1">
    <property type="nucleotide sequence ID" value="NZ_QJVD01000031.1"/>
</dbReference>
<evidence type="ECO:0000313" key="9">
    <source>
        <dbReference type="Proteomes" id="UP000247832"/>
    </source>
</evidence>
<evidence type="ECO:0000259" key="7">
    <source>
        <dbReference type="PROSITE" id="PS50850"/>
    </source>
</evidence>
<dbReference type="Proteomes" id="UP000247832">
    <property type="component" value="Unassembled WGS sequence"/>
</dbReference>
<dbReference type="AlphaFoldDB" id="A0A2V5L3K3"/>
<feature type="transmembrane region" description="Helical" evidence="6">
    <location>
        <begin position="242"/>
        <end position="262"/>
    </location>
</feature>
<evidence type="ECO:0000256" key="2">
    <source>
        <dbReference type="ARBA" id="ARBA00022692"/>
    </source>
</evidence>
<feature type="transmembrane region" description="Helical" evidence="6">
    <location>
        <begin position="192"/>
        <end position="211"/>
    </location>
</feature>
<evidence type="ECO:0000256" key="1">
    <source>
        <dbReference type="ARBA" id="ARBA00004651"/>
    </source>
</evidence>
<proteinExistence type="predicted"/>
<dbReference type="Gene3D" id="1.20.1250.20">
    <property type="entry name" value="MFS general substrate transporter like domains"/>
    <property type="match status" value="2"/>
</dbReference>
<comment type="subcellular location">
    <subcellularLocation>
        <location evidence="1">Cell membrane</location>
        <topology evidence="1">Multi-pass membrane protein</topology>
    </subcellularLocation>
</comment>
<comment type="caution">
    <text evidence="8">The sequence shown here is derived from an EMBL/GenBank/DDBJ whole genome shotgun (WGS) entry which is preliminary data.</text>
</comment>
<feature type="domain" description="Major facilitator superfamily (MFS) profile" evidence="7">
    <location>
        <begin position="35"/>
        <end position="424"/>
    </location>
</feature>
<organism evidence="8 9">
    <name type="scientific">Arthrobacter livingstonensis</name>
    <dbReference type="NCBI Taxonomy" id="670078"/>
    <lineage>
        <taxon>Bacteria</taxon>
        <taxon>Bacillati</taxon>
        <taxon>Actinomycetota</taxon>
        <taxon>Actinomycetes</taxon>
        <taxon>Micrococcales</taxon>
        <taxon>Micrococcaceae</taxon>
        <taxon>Arthrobacter</taxon>
    </lineage>
</organism>
<dbReference type="InterPro" id="IPR020846">
    <property type="entry name" value="MFS_dom"/>
</dbReference>
<dbReference type="OrthoDB" id="9803985at2"/>
<dbReference type="PROSITE" id="PS50850">
    <property type="entry name" value="MFS"/>
    <property type="match status" value="1"/>
</dbReference>
<evidence type="ECO:0000313" key="8">
    <source>
        <dbReference type="EMBL" id="PYI65072.1"/>
    </source>
</evidence>
<dbReference type="Pfam" id="PF07690">
    <property type="entry name" value="MFS_1"/>
    <property type="match status" value="2"/>
</dbReference>
<keyword evidence="3 6" id="KW-1133">Transmembrane helix</keyword>
<evidence type="ECO:0000256" key="6">
    <source>
        <dbReference type="SAM" id="Phobius"/>
    </source>
</evidence>
<name>A0A2V5L3K3_9MICC</name>
<dbReference type="PANTHER" id="PTHR23518">
    <property type="entry name" value="C-METHYLTRANSFERASE"/>
    <property type="match status" value="1"/>
</dbReference>
<evidence type="ECO:0000256" key="5">
    <source>
        <dbReference type="SAM" id="MobiDB-lite"/>
    </source>
</evidence>
<dbReference type="PANTHER" id="PTHR23518:SF2">
    <property type="entry name" value="MAJOR FACILITATOR SUPERFAMILY TRANSPORTER"/>
    <property type="match status" value="1"/>
</dbReference>